<dbReference type="AlphaFoldDB" id="A0A0W0TUQ5"/>
<gene>
    <name evidence="2" type="ORF">Lery_0566</name>
</gene>
<accession>A0A0W0TUQ5</accession>
<evidence type="ECO:0000313" key="3">
    <source>
        <dbReference type="Proteomes" id="UP000054773"/>
    </source>
</evidence>
<protein>
    <recommendedName>
        <fullName evidence="4">Dot/Icm T4SS effector</fullName>
    </recommendedName>
</protein>
<name>A0A0W0TUQ5_LEGER</name>
<evidence type="ECO:0000256" key="1">
    <source>
        <dbReference type="SAM" id="MobiDB-lite"/>
    </source>
</evidence>
<keyword evidence="3" id="KW-1185">Reference proteome</keyword>
<proteinExistence type="predicted"/>
<evidence type="ECO:0008006" key="4">
    <source>
        <dbReference type="Google" id="ProtNLM"/>
    </source>
</evidence>
<sequence length="294" mass="32538">MTIRYLSFAFDGCLFNERYLKNCSTKGIGQAVISANKSLLKQLRKEGKPFSKTRVLIGSTWLHFHPDHCAAALAVSKNLGAQLDPFLMEDIIKEREPGVSFYRSINQLVNHEPRMPHPSRATIGASIIPLLFAQLYKAAKDNPDEDIVFEVWTGSEEEIAQITKIFINHPNFIPAAIQLRIRLYSGELSDAKILLATDESITVLPDYLRLAAIMAMNPEGLAVFAENLGHFAQPISSAIYPAVKTIAPMEQPKQDGEDDDAVEKISSSLFFASVPSAKHPQADTNHLPSPRLGK</sequence>
<dbReference type="RefSeq" id="WP_058525744.1">
    <property type="nucleotide sequence ID" value="NZ_CAAAHY010000021.1"/>
</dbReference>
<dbReference type="OrthoDB" id="5653025at2"/>
<dbReference type="Proteomes" id="UP000054773">
    <property type="component" value="Unassembled WGS sequence"/>
</dbReference>
<organism evidence="2 3">
    <name type="scientific">Legionella erythra</name>
    <dbReference type="NCBI Taxonomy" id="448"/>
    <lineage>
        <taxon>Bacteria</taxon>
        <taxon>Pseudomonadati</taxon>
        <taxon>Pseudomonadota</taxon>
        <taxon>Gammaproteobacteria</taxon>
        <taxon>Legionellales</taxon>
        <taxon>Legionellaceae</taxon>
        <taxon>Legionella</taxon>
    </lineage>
</organism>
<dbReference type="EMBL" id="LNYA01000006">
    <property type="protein sequence ID" value="KTC99173.1"/>
    <property type="molecule type" value="Genomic_DNA"/>
</dbReference>
<dbReference type="PATRIC" id="fig|448.7.peg.589"/>
<feature type="region of interest" description="Disordered" evidence="1">
    <location>
        <begin position="273"/>
        <end position="294"/>
    </location>
</feature>
<evidence type="ECO:0000313" key="2">
    <source>
        <dbReference type="EMBL" id="KTC99173.1"/>
    </source>
</evidence>
<reference evidence="2 3" key="1">
    <citation type="submission" date="2015-11" db="EMBL/GenBank/DDBJ databases">
        <title>Genomic analysis of 38 Legionella species identifies large and diverse effector repertoires.</title>
        <authorList>
            <person name="Burstein D."/>
            <person name="Amaro F."/>
            <person name="Zusman T."/>
            <person name="Lifshitz Z."/>
            <person name="Cohen O."/>
            <person name="Gilbert J.A."/>
            <person name="Pupko T."/>
            <person name="Shuman H.A."/>
            <person name="Segal G."/>
        </authorList>
    </citation>
    <scope>NUCLEOTIDE SEQUENCE [LARGE SCALE GENOMIC DNA]</scope>
    <source>
        <strain evidence="2 3">SE-32A-C8</strain>
    </source>
</reference>
<comment type="caution">
    <text evidence="2">The sequence shown here is derived from an EMBL/GenBank/DDBJ whole genome shotgun (WGS) entry which is preliminary data.</text>
</comment>